<dbReference type="AlphaFoldDB" id="A0A6A4H677"/>
<dbReference type="OrthoDB" id="2909130at2759"/>
<gene>
    <name evidence="1" type="ORF">BT96DRAFT_944463</name>
</gene>
<sequence length="309" mass="34462">MTSLNGAFFSHASQFIIRDFEFLSEANHHYHGSGGVMEATPGNEFRSILAGDALILRGRSGGTYRGRYPTKFTALGYEGPEAQQINSFWSFLLAVLSYCTPLSDPSISEGLIIVQSYVLNPSKNIDRGNAEKYSSGSKIRTNGNLAALLVSNGRVCVGISVETRVSDFDTLKLNCEIKLASNSLQRFRIAWFAQANYIYPGINHGRSNYGKLIPHFSFHNPPFFWSLDQAGSVKRKEETRIMLGLPSFRAEVSTAPFDWLPNHYQAALDFLKLEGFGPLTLDYARKHKPPLFKVMPDEVESSTTDSDPW</sequence>
<reference evidence="1" key="1">
    <citation type="journal article" date="2019" name="Environ. Microbiol.">
        <title>Fungal ecological strategies reflected in gene transcription - a case study of two litter decomposers.</title>
        <authorList>
            <person name="Barbi F."/>
            <person name="Kohler A."/>
            <person name="Barry K."/>
            <person name="Baskaran P."/>
            <person name="Daum C."/>
            <person name="Fauchery L."/>
            <person name="Ihrmark K."/>
            <person name="Kuo A."/>
            <person name="LaButti K."/>
            <person name="Lipzen A."/>
            <person name="Morin E."/>
            <person name="Grigoriev I.V."/>
            <person name="Henrissat B."/>
            <person name="Lindahl B."/>
            <person name="Martin F."/>
        </authorList>
    </citation>
    <scope>NUCLEOTIDE SEQUENCE</scope>
    <source>
        <strain evidence="1">JB14</strain>
    </source>
</reference>
<dbReference type="Proteomes" id="UP000799118">
    <property type="component" value="Unassembled WGS sequence"/>
</dbReference>
<organism evidence="1 2">
    <name type="scientific">Gymnopus androsaceus JB14</name>
    <dbReference type="NCBI Taxonomy" id="1447944"/>
    <lineage>
        <taxon>Eukaryota</taxon>
        <taxon>Fungi</taxon>
        <taxon>Dikarya</taxon>
        <taxon>Basidiomycota</taxon>
        <taxon>Agaricomycotina</taxon>
        <taxon>Agaricomycetes</taxon>
        <taxon>Agaricomycetidae</taxon>
        <taxon>Agaricales</taxon>
        <taxon>Marasmiineae</taxon>
        <taxon>Omphalotaceae</taxon>
        <taxon>Gymnopus</taxon>
    </lineage>
</organism>
<dbReference type="EMBL" id="ML769590">
    <property type="protein sequence ID" value="KAE9392657.1"/>
    <property type="molecule type" value="Genomic_DNA"/>
</dbReference>
<evidence type="ECO:0000313" key="1">
    <source>
        <dbReference type="EMBL" id="KAE9392657.1"/>
    </source>
</evidence>
<keyword evidence="2" id="KW-1185">Reference proteome</keyword>
<protein>
    <submittedName>
        <fullName evidence="1">Uncharacterized protein</fullName>
    </submittedName>
</protein>
<proteinExistence type="predicted"/>
<evidence type="ECO:0000313" key="2">
    <source>
        <dbReference type="Proteomes" id="UP000799118"/>
    </source>
</evidence>
<name>A0A6A4H677_9AGAR</name>
<accession>A0A6A4H677</accession>